<protein>
    <submittedName>
        <fullName evidence="1">Uncharacterized protein</fullName>
    </submittedName>
</protein>
<reference evidence="1 2" key="1">
    <citation type="submission" date="2016-03" db="EMBL/GenBank/DDBJ databases">
        <authorList>
            <person name="Ploux O."/>
        </authorList>
    </citation>
    <scope>NUCLEOTIDE SEQUENCE [LARGE SCALE GENOMIC DNA]</scope>
    <source>
        <strain evidence="1 2">BER2</strain>
    </source>
</reference>
<accession>A0A150WVL9</accession>
<gene>
    <name evidence="1" type="ORF">AZI85_01150</name>
</gene>
<organism evidence="1 2">
    <name type="scientific">Bdellovibrio bacteriovorus</name>
    <dbReference type="NCBI Taxonomy" id="959"/>
    <lineage>
        <taxon>Bacteria</taxon>
        <taxon>Pseudomonadati</taxon>
        <taxon>Bdellovibrionota</taxon>
        <taxon>Bdellovibrionia</taxon>
        <taxon>Bdellovibrionales</taxon>
        <taxon>Pseudobdellovibrionaceae</taxon>
        <taxon>Bdellovibrio</taxon>
    </lineage>
</organism>
<dbReference type="OrthoDB" id="5295473at2"/>
<sequence>MLSNILFILMSSSFAQSELHCVDGSFRSTTNGVVSTTKAYYCYNSDKTQLYSKECKDLKCPAAFNDRKFFKFSELHDENSNPAFNLCRKLDGKPELLEFKAGNEWFALDRCQFKDGSFVSTSELLKFYLQKKR</sequence>
<dbReference type="RefSeq" id="WP_063242353.1">
    <property type="nucleotide sequence ID" value="NZ_LUKF01000001.1"/>
</dbReference>
<name>A0A150WVL9_BDEBC</name>
<dbReference type="AlphaFoldDB" id="A0A150WVL9"/>
<evidence type="ECO:0000313" key="1">
    <source>
        <dbReference type="EMBL" id="KYG70578.1"/>
    </source>
</evidence>
<evidence type="ECO:0000313" key="2">
    <source>
        <dbReference type="Proteomes" id="UP000075391"/>
    </source>
</evidence>
<dbReference type="Proteomes" id="UP000075391">
    <property type="component" value="Unassembled WGS sequence"/>
</dbReference>
<dbReference type="EMBL" id="LUKF01000001">
    <property type="protein sequence ID" value="KYG70578.1"/>
    <property type="molecule type" value="Genomic_DNA"/>
</dbReference>
<proteinExistence type="predicted"/>
<comment type="caution">
    <text evidence="1">The sequence shown here is derived from an EMBL/GenBank/DDBJ whole genome shotgun (WGS) entry which is preliminary data.</text>
</comment>